<dbReference type="GO" id="GO:0016787">
    <property type="term" value="F:hydrolase activity"/>
    <property type="evidence" value="ECO:0007669"/>
    <property type="project" value="UniProtKB-KW"/>
</dbReference>
<dbReference type="RefSeq" id="WP_377358677.1">
    <property type="nucleotide sequence ID" value="NZ_JBHTCM010000010.1"/>
</dbReference>
<dbReference type="Gene3D" id="1.10.30.50">
    <property type="match status" value="1"/>
</dbReference>
<sequence length="116" mass="13267">MSRLPPLPPELPSRPVVSGRTLGPCPLCGREMRAGASVEEHHLVPRSQGGRETVTLHRVCHRRIHAEFSERELRDRYGTIESLRAHPEIAAFIRWVAGRPPEFTKATFRRKERGRD</sequence>
<dbReference type="Proteomes" id="UP001596456">
    <property type="component" value="Unassembled WGS sequence"/>
</dbReference>
<keyword evidence="3" id="KW-0540">Nuclease</keyword>
<dbReference type="EC" id="3.1.-.-" evidence="3"/>
<gene>
    <name evidence="3" type="ORF">ACFQPS_10230</name>
</gene>
<dbReference type="PANTHER" id="PTHR37827:SF1">
    <property type="entry name" value="HNH DOMAIN-CONTAINING PROTEIN"/>
    <property type="match status" value="1"/>
</dbReference>
<feature type="compositionally biased region" description="Pro residues" evidence="1">
    <location>
        <begin position="1"/>
        <end position="12"/>
    </location>
</feature>
<dbReference type="PANTHER" id="PTHR37827">
    <property type="entry name" value="TUDOR DOMAIN-CONTAINING PROTEIN"/>
    <property type="match status" value="1"/>
</dbReference>
<organism evidence="3 4">
    <name type="scientific">Rhodocista pekingensis</name>
    <dbReference type="NCBI Taxonomy" id="201185"/>
    <lineage>
        <taxon>Bacteria</taxon>
        <taxon>Pseudomonadati</taxon>
        <taxon>Pseudomonadota</taxon>
        <taxon>Alphaproteobacteria</taxon>
        <taxon>Rhodospirillales</taxon>
        <taxon>Azospirillaceae</taxon>
        <taxon>Rhodocista</taxon>
    </lineage>
</organism>
<feature type="region of interest" description="Disordered" evidence="1">
    <location>
        <begin position="1"/>
        <end position="20"/>
    </location>
</feature>
<protein>
    <submittedName>
        <fullName evidence="3">HNH endonuclease signature motif containing protein</fullName>
        <ecNumber evidence="3">3.1.-.-</ecNumber>
    </submittedName>
</protein>
<reference evidence="4" key="1">
    <citation type="journal article" date="2019" name="Int. J. Syst. Evol. Microbiol.">
        <title>The Global Catalogue of Microorganisms (GCM) 10K type strain sequencing project: providing services to taxonomists for standard genome sequencing and annotation.</title>
        <authorList>
            <consortium name="The Broad Institute Genomics Platform"/>
            <consortium name="The Broad Institute Genome Sequencing Center for Infectious Disease"/>
            <person name="Wu L."/>
            <person name="Ma J."/>
        </authorList>
    </citation>
    <scope>NUCLEOTIDE SEQUENCE [LARGE SCALE GENOMIC DNA]</scope>
    <source>
        <strain evidence="4">CGMCC 1.16275</strain>
    </source>
</reference>
<evidence type="ECO:0000313" key="4">
    <source>
        <dbReference type="Proteomes" id="UP001596456"/>
    </source>
</evidence>
<evidence type="ECO:0000313" key="3">
    <source>
        <dbReference type="EMBL" id="MFC7333538.1"/>
    </source>
</evidence>
<comment type="caution">
    <text evidence="3">The sequence shown here is derived from an EMBL/GenBank/DDBJ whole genome shotgun (WGS) entry which is preliminary data.</text>
</comment>
<dbReference type="EMBL" id="JBHTCM010000010">
    <property type="protein sequence ID" value="MFC7333538.1"/>
    <property type="molecule type" value="Genomic_DNA"/>
</dbReference>
<name>A0ABW2KWJ8_9PROT</name>
<keyword evidence="4" id="KW-1185">Reference proteome</keyword>
<keyword evidence="3" id="KW-0378">Hydrolase</keyword>
<keyword evidence="3" id="KW-0255">Endonuclease</keyword>
<dbReference type="GO" id="GO:0004519">
    <property type="term" value="F:endonuclease activity"/>
    <property type="evidence" value="ECO:0007669"/>
    <property type="project" value="UniProtKB-KW"/>
</dbReference>
<dbReference type="Pfam" id="PF01844">
    <property type="entry name" value="HNH"/>
    <property type="match status" value="1"/>
</dbReference>
<proteinExistence type="predicted"/>
<evidence type="ECO:0000256" key="1">
    <source>
        <dbReference type="SAM" id="MobiDB-lite"/>
    </source>
</evidence>
<evidence type="ECO:0000259" key="2">
    <source>
        <dbReference type="Pfam" id="PF01844"/>
    </source>
</evidence>
<accession>A0ABW2KWJ8</accession>
<dbReference type="InterPro" id="IPR002711">
    <property type="entry name" value="HNH"/>
</dbReference>
<feature type="domain" description="HNH" evidence="2">
    <location>
        <begin position="25"/>
        <end position="67"/>
    </location>
</feature>